<evidence type="ECO:0000313" key="2">
    <source>
        <dbReference type="Proteomes" id="UP000249725"/>
    </source>
</evidence>
<dbReference type="RefSeq" id="WP_111514320.1">
    <property type="nucleotide sequence ID" value="NZ_QFYR01000001.1"/>
</dbReference>
<evidence type="ECO:0000313" key="1">
    <source>
        <dbReference type="EMBL" id="RAK57870.1"/>
    </source>
</evidence>
<dbReference type="SUPFAM" id="SSF53756">
    <property type="entry name" value="UDP-Glycosyltransferase/glycogen phosphorylase"/>
    <property type="match status" value="1"/>
</dbReference>
<organism evidence="1 2">
    <name type="scientific">Phenylobacterium deserti</name>
    <dbReference type="NCBI Taxonomy" id="1914756"/>
    <lineage>
        <taxon>Bacteria</taxon>
        <taxon>Pseudomonadati</taxon>
        <taxon>Pseudomonadota</taxon>
        <taxon>Alphaproteobacteria</taxon>
        <taxon>Caulobacterales</taxon>
        <taxon>Caulobacteraceae</taxon>
        <taxon>Phenylobacterium</taxon>
    </lineage>
</organism>
<gene>
    <name evidence="1" type="ORF">DJ018_08155</name>
</gene>
<dbReference type="AlphaFoldDB" id="A0A328ASC8"/>
<protein>
    <recommendedName>
        <fullName evidence="3">Glycosyl transferase family 1 domain-containing protein</fullName>
    </recommendedName>
</protein>
<reference evidence="2" key="1">
    <citation type="submission" date="2018-05" db="EMBL/GenBank/DDBJ databases">
        <authorList>
            <person name="Li X."/>
        </authorList>
    </citation>
    <scope>NUCLEOTIDE SEQUENCE [LARGE SCALE GENOMIC DNA]</scope>
    <source>
        <strain evidence="2">YIM 73061</strain>
    </source>
</reference>
<keyword evidence="2" id="KW-1185">Reference proteome</keyword>
<dbReference type="Proteomes" id="UP000249725">
    <property type="component" value="Unassembled WGS sequence"/>
</dbReference>
<dbReference type="OrthoDB" id="7527830at2"/>
<comment type="caution">
    <text evidence="1">The sequence shown here is derived from an EMBL/GenBank/DDBJ whole genome shotgun (WGS) entry which is preliminary data.</text>
</comment>
<dbReference type="Gene3D" id="3.40.50.2000">
    <property type="entry name" value="Glycogen Phosphorylase B"/>
    <property type="match status" value="1"/>
</dbReference>
<sequence>MNLSRYFGRARGALRRKQKLAAERAIVAAEFDAAFYLSGNPDIASAGADPLDHFLLHGWREGRDPSAKFSVSAYLETYPDIAQAGVNPLVHYVQAGRAEGRKPRNPLGFRHQVIATSLPIEARIAAAAERTAKIRLGAADDLLAALSRSRTGLKALHITFSHDDYTANLGGVQLCLQREGARLAQLGRDHLHIYPATHWPVVRTTEACPLGVLLNGERLGVFTASDIAELLRHAGEGAVRSLALHSLLGHSVDEVGAIARSAGLSGGFFWLHDFASLCAGYHLMRNDVQDCGAPPPNSPACGVCLYGPERRRHLAEHERLFEMLELTVVSPSRSALEFWRSSWRFRAAGEVVHPHALLQPRGAAPAQVEGRLKVAFAGMPAPHKGWPVFRELVARFVDDDRYEFHHLGARQAGGVDATFHAVSVTDDQPRAMQAALEAIGADVVLIWSLCRETFSFSAYEAAAAGAAVITNPDSGNVAAFVEEHGLGRLLADEAALAAAFESGEILSLSRGRRAAQVYDLEFSALTVDLLMETA</sequence>
<dbReference type="EMBL" id="QFYR01000001">
    <property type="protein sequence ID" value="RAK57870.1"/>
    <property type="molecule type" value="Genomic_DNA"/>
</dbReference>
<proteinExistence type="predicted"/>
<name>A0A328ASC8_9CAUL</name>
<accession>A0A328ASC8</accession>
<evidence type="ECO:0008006" key="3">
    <source>
        <dbReference type="Google" id="ProtNLM"/>
    </source>
</evidence>